<gene>
    <name evidence="1" type="ORF">BJ212DRAFT_1517723</name>
</gene>
<evidence type="ECO:0000313" key="1">
    <source>
        <dbReference type="EMBL" id="KAG1796596.1"/>
    </source>
</evidence>
<keyword evidence="2" id="KW-1185">Reference proteome</keyword>
<dbReference type="Proteomes" id="UP000807769">
    <property type="component" value="Unassembled WGS sequence"/>
</dbReference>
<proteinExistence type="predicted"/>
<name>A0A9P7AXE2_9AGAM</name>
<protein>
    <submittedName>
        <fullName evidence="1">Uncharacterized protein</fullName>
    </submittedName>
</protein>
<comment type="caution">
    <text evidence="1">The sequence shown here is derived from an EMBL/GenBank/DDBJ whole genome shotgun (WGS) entry which is preliminary data.</text>
</comment>
<dbReference type="EMBL" id="JABBWG010000246">
    <property type="protein sequence ID" value="KAG1796596.1"/>
    <property type="molecule type" value="Genomic_DNA"/>
</dbReference>
<accession>A0A9P7AXE2</accession>
<evidence type="ECO:0000313" key="2">
    <source>
        <dbReference type="Proteomes" id="UP000807769"/>
    </source>
</evidence>
<dbReference type="AlphaFoldDB" id="A0A9P7AXE2"/>
<dbReference type="OrthoDB" id="2611579at2759"/>
<reference evidence="1" key="1">
    <citation type="journal article" date="2020" name="New Phytol.">
        <title>Comparative genomics reveals dynamic genome evolution in host specialist ectomycorrhizal fungi.</title>
        <authorList>
            <person name="Lofgren L.A."/>
            <person name="Nguyen N.H."/>
            <person name="Vilgalys R."/>
            <person name="Ruytinx J."/>
            <person name="Liao H.L."/>
            <person name="Branco S."/>
            <person name="Kuo A."/>
            <person name="LaButti K."/>
            <person name="Lipzen A."/>
            <person name="Andreopoulos W."/>
            <person name="Pangilinan J."/>
            <person name="Riley R."/>
            <person name="Hundley H."/>
            <person name="Na H."/>
            <person name="Barry K."/>
            <person name="Grigoriev I.V."/>
            <person name="Stajich J.E."/>
            <person name="Kennedy P.G."/>
        </authorList>
    </citation>
    <scope>NUCLEOTIDE SEQUENCE</scope>
    <source>
        <strain evidence="1">MN1</strain>
    </source>
</reference>
<sequence>MSGYLLSRVRTGYAEMVVNETLTPDEQRERVWFLMITVTTGQLEGISKFVDYVFDATYNYTRLEKGELPRVRFGRIDYLNVMSITTK</sequence>
<organism evidence="1 2">
    <name type="scientific">Suillus subaureus</name>
    <dbReference type="NCBI Taxonomy" id="48587"/>
    <lineage>
        <taxon>Eukaryota</taxon>
        <taxon>Fungi</taxon>
        <taxon>Dikarya</taxon>
        <taxon>Basidiomycota</taxon>
        <taxon>Agaricomycotina</taxon>
        <taxon>Agaricomycetes</taxon>
        <taxon>Agaricomycetidae</taxon>
        <taxon>Boletales</taxon>
        <taxon>Suillineae</taxon>
        <taxon>Suillaceae</taxon>
        <taxon>Suillus</taxon>
    </lineage>
</organism>
<dbReference type="GeneID" id="64635703"/>
<dbReference type="RefSeq" id="XP_041185386.1">
    <property type="nucleotide sequence ID" value="XM_041341687.1"/>
</dbReference>